<evidence type="ECO:0000259" key="1">
    <source>
        <dbReference type="Pfam" id="PF21688"/>
    </source>
</evidence>
<dbReference type="Pfam" id="PF13450">
    <property type="entry name" value="NAD_binding_8"/>
    <property type="match status" value="1"/>
</dbReference>
<comment type="caution">
    <text evidence="2">The sequence shown here is derived from an EMBL/GenBank/DDBJ whole genome shotgun (WGS) entry which is preliminary data.</text>
</comment>
<dbReference type="InterPro" id="IPR028348">
    <property type="entry name" value="FAD-binding_protein"/>
</dbReference>
<name>A0A9D0Z7S4_9FIRM</name>
<organism evidence="2 3">
    <name type="scientific">Candidatus Onthenecus intestinigallinarum</name>
    <dbReference type="NCBI Taxonomy" id="2840875"/>
    <lineage>
        <taxon>Bacteria</taxon>
        <taxon>Bacillati</taxon>
        <taxon>Bacillota</taxon>
        <taxon>Clostridia</taxon>
        <taxon>Eubacteriales</taxon>
        <taxon>Candidatus Onthenecus</taxon>
    </lineage>
</organism>
<dbReference type="PIRSF" id="PIRSF038984">
    <property type="entry name" value="FAD_binding_protein"/>
    <property type="match status" value="1"/>
</dbReference>
<reference evidence="2" key="1">
    <citation type="submission" date="2020-10" db="EMBL/GenBank/DDBJ databases">
        <authorList>
            <person name="Gilroy R."/>
        </authorList>
    </citation>
    <scope>NUCLEOTIDE SEQUENCE</scope>
    <source>
        <strain evidence="2">ChiSxjej2B14-6234</strain>
    </source>
</reference>
<gene>
    <name evidence="2" type="ORF">IAB73_00935</name>
</gene>
<dbReference type="AlphaFoldDB" id="A0A9D0Z7S4"/>
<dbReference type="Pfam" id="PF21688">
    <property type="entry name" value="FAD-depend_C"/>
    <property type="match status" value="1"/>
</dbReference>
<protein>
    <submittedName>
        <fullName evidence="2">FAD-binding protein</fullName>
    </submittedName>
</protein>
<dbReference type="InterPro" id="IPR049516">
    <property type="entry name" value="FAD-depend_C"/>
</dbReference>
<sequence length="538" mass="56854">MIRIANVKAPLDLAPDGLVALAAHRLNLPVQNVLSARVAKKSVDARDKRDVHFVLTLDVALRADEQRVLRRLPSGVQASLLAPAKAAPSRRLASAPQPRPVVVGAGPAGLFAALALARAGACPLLLERGEDVQTRTQRVQAFFAGGAFSPQSNVQFGEGGAGTFSDGKLTTGIKDPRCRTVLDVFVSHGAPEEILYQQKPHIGTDRLAAVVRGIREEIVRLGGEVRFRARLCALHVRGGRVAAVAYEMPEGMREEAARAVVLAIGHSARDTFEMLLDLGVPLQPKPFSLGARIEHPQRVIDRAQYGAFAGHPALGAADYKLAVHLPSGRDVYTFCMCPGGEVVAATSEAGGVVTNGMSAFARDGENANSALLVGISPADFPGDHPLAGMQLQREWEQRAFRAGGGDYRAPAQRVEDFLLGRESAALGAVRPTYRPGVTPGDLRACLPGFVTDAMREAIPLLDRRLHGFAMPDAVLTGPETRSSSPVRILRGEDGQSVGLPGLYPAGEGAGYAGGITSAAVDGLRAAERVLHALAPETF</sequence>
<dbReference type="PANTHER" id="PTHR42842:SF3">
    <property type="entry name" value="FAD_NAD(P)-BINDING OXIDOREDUCTASE FAMILY PROTEIN"/>
    <property type="match status" value="1"/>
</dbReference>
<dbReference type="Gene3D" id="3.30.70.2700">
    <property type="match status" value="1"/>
</dbReference>
<evidence type="ECO:0000313" key="3">
    <source>
        <dbReference type="Proteomes" id="UP000886887"/>
    </source>
</evidence>
<dbReference type="Gene3D" id="3.50.50.60">
    <property type="entry name" value="FAD/NAD(P)-binding domain"/>
    <property type="match status" value="2"/>
</dbReference>
<dbReference type="Proteomes" id="UP000886887">
    <property type="component" value="Unassembled WGS sequence"/>
</dbReference>
<feature type="domain" description="FAD-dependent protein C-terminal" evidence="1">
    <location>
        <begin position="286"/>
        <end position="482"/>
    </location>
</feature>
<evidence type="ECO:0000313" key="2">
    <source>
        <dbReference type="EMBL" id="HIQ70772.1"/>
    </source>
</evidence>
<proteinExistence type="predicted"/>
<dbReference type="PANTHER" id="PTHR42842">
    <property type="entry name" value="FAD/NAD(P)-BINDING OXIDOREDUCTASE"/>
    <property type="match status" value="1"/>
</dbReference>
<reference evidence="2" key="2">
    <citation type="journal article" date="2021" name="PeerJ">
        <title>Extensive microbial diversity within the chicken gut microbiome revealed by metagenomics and culture.</title>
        <authorList>
            <person name="Gilroy R."/>
            <person name="Ravi A."/>
            <person name="Getino M."/>
            <person name="Pursley I."/>
            <person name="Horton D.L."/>
            <person name="Alikhan N.F."/>
            <person name="Baker D."/>
            <person name="Gharbi K."/>
            <person name="Hall N."/>
            <person name="Watson M."/>
            <person name="Adriaenssens E.M."/>
            <person name="Foster-Nyarko E."/>
            <person name="Jarju S."/>
            <person name="Secka A."/>
            <person name="Antonio M."/>
            <person name="Oren A."/>
            <person name="Chaudhuri R.R."/>
            <person name="La Ragione R."/>
            <person name="Hildebrand F."/>
            <person name="Pallen M.J."/>
        </authorList>
    </citation>
    <scope>NUCLEOTIDE SEQUENCE</scope>
    <source>
        <strain evidence="2">ChiSxjej2B14-6234</strain>
    </source>
</reference>
<dbReference type="EMBL" id="DVFJ01000004">
    <property type="protein sequence ID" value="HIQ70772.1"/>
    <property type="molecule type" value="Genomic_DNA"/>
</dbReference>
<dbReference type="InterPro" id="IPR036188">
    <property type="entry name" value="FAD/NAD-bd_sf"/>
</dbReference>
<dbReference type="PRINTS" id="PR00419">
    <property type="entry name" value="ADXRDTASE"/>
</dbReference>
<dbReference type="SUPFAM" id="SSF51905">
    <property type="entry name" value="FAD/NAD(P)-binding domain"/>
    <property type="match status" value="1"/>
</dbReference>
<accession>A0A9D0Z7S4</accession>